<dbReference type="InterPro" id="IPR001012">
    <property type="entry name" value="UBX_dom"/>
</dbReference>
<dbReference type="SUPFAM" id="SSF52833">
    <property type="entry name" value="Thioredoxin-like"/>
    <property type="match status" value="1"/>
</dbReference>
<evidence type="ECO:0000313" key="3">
    <source>
        <dbReference type="Proteomes" id="UP000504618"/>
    </source>
</evidence>
<gene>
    <name evidence="4" type="primary">LOC112466201</name>
</gene>
<dbReference type="Gene3D" id="3.40.30.10">
    <property type="entry name" value="Glutaredoxin"/>
    <property type="match status" value="1"/>
</dbReference>
<accession>A0A6J1R5L6</accession>
<evidence type="ECO:0000313" key="4">
    <source>
        <dbReference type="RefSeq" id="XP_024889922.1"/>
    </source>
</evidence>
<evidence type="ECO:0000259" key="2">
    <source>
        <dbReference type="PROSITE" id="PS50033"/>
    </source>
</evidence>
<dbReference type="Gene3D" id="1.10.8.10">
    <property type="entry name" value="DNA helicase RuvA subunit, C-terminal domain"/>
    <property type="match status" value="1"/>
</dbReference>
<feature type="compositionally biased region" description="Polar residues" evidence="1">
    <location>
        <begin position="326"/>
        <end position="338"/>
    </location>
</feature>
<dbReference type="InterPro" id="IPR036249">
    <property type="entry name" value="Thioredoxin-like_sf"/>
</dbReference>
<dbReference type="Gene3D" id="3.10.20.90">
    <property type="entry name" value="Phosphatidylinositol 3-kinase Catalytic Subunit, Chain A, domain 1"/>
    <property type="match status" value="1"/>
</dbReference>
<dbReference type="InterPro" id="IPR029071">
    <property type="entry name" value="Ubiquitin-like_domsf"/>
</dbReference>
<dbReference type="SUPFAM" id="SSF46934">
    <property type="entry name" value="UBA-like"/>
    <property type="match status" value="1"/>
</dbReference>
<feature type="region of interest" description="Disordered" evidence="1">
    <location>
        <begin position="250"/>
        <end position="280"/>
    </location>
</feature>
<name>A0A6J1R5L6_9HYME</name>
<dbReference type="Pfam" id="PF14555">
    <property type="entry name" value="UBA_4"/>
    <property type="match status" value="1"/>
</dbReference>
<dbReference type="Proteomes" id="UP000504618">
    <property type="component" value="Unplaced"/>
</dbReference>
<sequence length="459" mass="52046">MDDREVKDKMKELVEKFIEVTGESEATAQQYLTLADGNVDMAISLMFEGGRPPETENADPEPPVRAPILPTRETLVPSEPICSLPQLSNNVYDRFRDFAAETRRQEEEMTRRVTGTKHISQKKTKRLEDLFRPPCDILFLGSFMEARDHAKTLNRWLLVNVQDPQEFCCQILNRDVWSNEHIQEIVKDHFILWQVLSNTSDGKRYIDFYKVMSYPYLAIVDPRTGECMKTYKNITVDSLISDLNDALSTHASPESSQVTSDSSKDWNSFPTKTPPKRNNIADQMKLEKECGILSRFLERDVKDLFSKTVQDFGNGNVISDNITNLNGPGMTIPSSSNAAFKKRKLNENVTKQQKDEKLKSDDTAKSETAKSETAKSEKSDEPSLRLCLRLPNGAKETISMCATNTIEDFLTKMEEMGFPSTEHTFLVPFPKTNVGALSANTRLLDTILFPTNTVFITKI</sequence>
<dbReference type="InterPro" id="IPR006577">
    <property type="entry name" value="UAS"/>
</dbReference>
<feature type="compositionally biased region" description="Basic and acidic residues" evidence="1">
    <location>
        <begin position="352"/>
        <end position="382"/>
    </location>
</feature>
<dbReference type="PANTHER" id="PTHR23322">
    <property type="entry name" value="FAS-ASSOCIATED PROTEIN"/>
    <property type="match status" value="1"/>
</dbReference>
<dbReference type="GO" id="GO:0043130">
    <property type="term" value="F:ubiquitin binding"/>
    <property type="evidence" value="ECO:0007669"/>
    <property type="project" value="TreeGrafter"/>
</dbReference>
<dbReference type="PANTHER" id="PTHR23322:SF6">
    <property type="entry name" value="UBX DOMAIN-CONTAINING PROTEIN 7"/>
    <property type="match status" value="1"/>
</dbReference>
<dbReference type="CDD" id="cd02958">
    <property type="entry name" value="UAS"/>
    <property type="match status" value="1"/>
</dbReference>
<dbReference type="Pfam" id="PF13899">
    <property type="entry name" value="Thioredoxin_7"/>
    <property type="match status" value="1"/>
</dbReference>
<dbReference type="AlphaFoldDB" id="A0A6J1R5L6"/>
<dbReference type="GeneID" id="112466201"/>
<dbReference type="SMART" id="SM00594">
    <property type="entry name" value="UAS"/>
    <property type="match status" value="1"/>
</dbReference>
<protein>
    <submittedName>
        <fullName evidence="4">UBX domain-containing protein 7 isoform X1</fullName>
    </submittedName>
</protein>
<dbReference type="OrthoDB" id="270602at2759"/>
<dbReference type="PROSITE" id="PS50033">
    <property type="entry name" value="UBX"/>
    <property type="match status" value="1"/>
</dbReference>
<organism evidence="3 4">
    <name type="scientific">Temnothorax curvispinosus</name>
    <dbReference type="NCBI Taxonomy" id="300111"/>
    <lineage>
        <taxon>Eukaryota</taxon>
        <taxon>Metazoa</taxon>
        <taxon>Ecdysozoa</taxon>
        <taxon>Arthropoda</taxon>
        <taxon>Hexapoda</taxon>
        <taxon>Insecta</taxon>
        <taxon>Pterygota</taxon>
        <taxon>Neoptera</taxon>
        <taxon>Endopterygota</taxon>
        <taxon>Hymenoptera</taxon>
        <taxon>Apocrita</taxon>
        <taxon>Aculeata</taxon>
        <taxon>Formicoidea</taxon>
        <taxon>Formicidae</taxon>
        <taxon>Myrmicinae</taxon>
        <taxon>Temnothorax</taxon>
    </lineage>
</organism>
<proteinExistence type="predicted"/>
<evidence type="ECO:0000256" key="1">
    <source>
        <dbReference type="SAM" id="MobiDB-lite"/>
    </source>
</evidence>
<dbReference type="RefSeq" id="XP_024889922.1">
    <property type="nucleotide sequence ID" value="XM_025034154.1"/>
</dbReference>
<dbReference type="InterPro" id="IPR050730">
    <property type="entry name" value="UBX_domain-protein"/>
</dbReference>
<keyword evidence="3" id="KW-1185">Reference proteome</keyword>
<dbReference type="GO" id="GO:0043161">
    <property type="term" value="P:proteasome-mediated ubiquitin-dependent protein catabolic process"/>
    <property type="evidence" value="ECO:0007669"/>
    <property type="project" value="TreeGrafter"/>
</dbReference>
<feature type="domain" description="UBX" evidence="2">
    <location>
        <begin position="379"/>
        <end position="456"/>
    </location>
</feature>
<dbReference type="SUPFAM" id="SSF54236">
    <property type="entry name" value="Ubiquitin-like"/>
    <property type="match status" value="1"/>
</dbReference>
<reference evidence="4" key="1">
    <citation type="submission" date="2025-08" db="UniProtKB">
        <authorList>
            <consortium name="RefSeq"/>
        </authorList>
    </citation>
    <scope>IDENTIFICATION</scope>
    <source>
        <tissue evidence="4">Whole body</tissue>
    </source>
</reference>
<dbReference type="GO" id="GO:0005634">
    <property type="term" value="C:nucleus"/>
    <property type="evidence" value="ECO:0007669"/>
    <property type="project" value="TreeGrafter"/>
</dbReference>
<feature type="compositionally biased region" description="Polar residues" evidence="1">
    <location>
        <begin position="250"/>
        <end position="271"/>
    </location>
</feature>
<dbReference type="InterPro" id="IPR009060">
    <property type="entry name" value="UBA-like_sf"/>
</dbReference>
<dbReference type="Pfam" id="PF00789">
    <property type="entry name" value="UBX"/>
    <property type="match status" value="1"/>
</dbReference>
<feature type="region of interest" description="Disordered" evidence="1">
    <location>
        <begin position="326"/>
        <end position="382"/>
    </location>
</feature>